<name>A0ABT2MNV8_9CYAN</name>
<evidence type="ECO:0000313" key="2">
    <source>
        <dbReference type="Proteomes" id="UP001525890"/>
    </source>
</evidence>
<gene>
    <name evidence="1" type="ORF">NG799_02085</name>
</gene>
<sequence length="134" mass="15662">MCLGCCVVTLASDDSLPSWLISSCFLAFTYFCQAVRELTPQESLELMDKAASQFYQAALGTDCHGFLEFTGLLREYVKICHEFQKNNPHHDFRRCNIHNNHRLHLQPYQREYIHEKLTCIYQDEIFPNSNHLSD</sequence>
<organism evidence="1 2">
    <name type="scientific">Laspinema palackyanum D2a</name>
    <dbReference type="NCBI Taxonomy" id="2953684"/>
    <lineage>
        <taxon>Bacteria</taxon>
        <taxon>Bacillati</taxon>
        <taxon>Cyanobacteriota</taxon>
        <taxon>Cyanophyceae</taxon>
        <taxon>Oscillatoriophycideae</taxon>
        <taxon>Oscillatoriales</taxon>
        <taxon>Laspinemataceae</taxon>
        <taxon>Laspinema</taxon>
        <taxon>Laspinema palackyanum</taxon>
    </lineage>
</organism>
<comment type="caution">
    <text evidence="1">The sequence shown here is derived from an EMBL/GenBank/DDBJ whole genome shotgun (WGS) entry which is preliminary data.</text>
</comment>
<proteinExistence type="predicted"/>
<dbReference type="EMBL" id="JAMXFF010000002">
    <property type="protein sequence ID" value="MCT7965122.1"/>
    <property type="molecule type" value="Genomic_DNA"/>
</dbReference>
<dbReference type="Proteomes" id="UP001525890">
    <property type="component" value="Unassembled WGS sequence"/>
</dbReference>
<reference evidence="1 2" key="1">
    <citation type="journal article" date="2022" name="Front. Microbiol.">
        <title>High genomic differentiation and limited gene flow indicate recent cryptic speciation within the genus Laspinema (cyanobacteria).</title>
        <authorList>
            <person name="Stanojkovic A."/>
            <person name="Skoupy S."/>
            <person name="Skaloud P."/>
            <person name="Dvorak P."/>
        </authorList>
    </citation>
    <scope>NUCLEOTIDE SEQUENCE [LARGE SCALE GENOMIC DNA]</scope>
    <source>
        <strain evidence="1 2">D2a</strain>
    </source>
</reference>
<evidence type="ECO:0000313" key="1">
    <source>
        <dbReference type="EMBL" id="MCT7965122.1"/>
    </source>
</evidence>
<accession>A0ABT2MNV8</accession>
<protein>
    <submittedName>
        <fullName evidence="1">Uncharacterized protein</fullName>
    </submittedName>
</protein>
<keyword evidence="2" id="KW-1185">Reference proteome</keyword>